<dbReference type="PANTHER" id="PTHR43420">
    <property type="entry name" value="ACETYLTRANSFERASE"/>
    <property type="match status" value="1"/>
</dbReference>
<protein>
    <submittedName>
        <fullName evidence="6">Ribosomal-protein-alanine acetyltransferase</fullName>
        <ecNumber evidence="6">2.3.1.128</ecNumber>
    </submittedName>
</protein>
<evidence type="ECO:0000256" key="2">
    <source>
        <dbReference type="ARBA" id="ARBA00022490"/>
    </source>
</evidence>
<dbReference type="PANTHER" id="PTHR43420:SF44">
    <property type="entry name" value="ACETYLTRANSFERASE YPEA"/>
    <property type="match status" value="1"/>
</dbReference>
<dbReference type="EC" id="2.3.1.128" evidence="6"/>
<keyword evidence="4 6" id="KW-0012">Acyltransferase</keyword>
<keyword evidence="2" id="KW-0963">Cytoplasm</keyword>
<evidence type="ECO:0000259" key="5">
    <source>
        <dbReference type="PROSITE" id="PS51186"/>
    </source>
</evidence>
<evidence type="ECO:0000313" key="6">
    <source>
        <dbReference type="EMBL" id="EFU73497.1"/>
    </source>
</evidence>
<dbReference type="GO" id="GO:0008080">
    <property type="term" value="F:N-acetyltransferase activity"/>
    <property type="evidence" value="ECO:0007669"/>
    <property type="project" value="InterPro"/>
</dbReference>
<dbReference type="Proteomes" id="UP000010296">
    <property type="component" value="Unassembled WGS sequence"/>
</dbReference>
<accession>E6LGX3</accession>
<keyword evidence="7" id="KW-1185">Reference proteome</keyword>
<evidence type="ECO:0000256" key="4">
    <source>
        <dbReference type="ARBA" id="ARBA00023315"/>
    </source>
</evidence>
<dbReference type="InterPro" id="IPR006464">
    <property type="entry name" value="AcTrfase_RimI/Ard1"/>
</dbReference>
<reference evidence="6 7" key="1">
    <citation type="submission" date="2010-12" db="EMBL/GenBank/DDBJ databases">
        <authorList>
            <person name="Muzny D."/>
            <person name="Qin X."/>
            <person name="Deng J."/>
            <person name="Jiang H."/>
            <person name="Liu Y."/>
            <person name="Qu J."/>
            <person name="Song X.-Z."/>
            <person name="Zhang L."/>
            <person name="Thornton R."/>
            <person name="Coyle M."/>
            <person name="Francisco L."/>
            <person name="Jackson L."/>
            <person name="Javaid M."/>
            <person name="Korchina V."/>
            <person name="Kovar C."/>
            <person name="Mata R."/>
            <person name="Mathew T."/>
            <person name="Ngo R."/>
            <person name="Nguyen L."/>
            <person name="Nguyen N."/>
            <person name="Okwuonu G."/>
            <person name="Ongeri F."/>
            <person name="Pham C."/>
            <person name="Simmons D."/>
            <person name="Wilczek-Boney K."/>
            <person name="Hale W."/>
            <person name="Jakkamsetti A."/>
            <person name="Pham P."/>
            <person name="Ruth R."/>
            <person name="San Lucas F."/>
            <person name="Warren J."/>
            <person name="Zhang J."/>
            <person name="Zhao Z."/>
            <person name="Zhou C."/>
            <person name="Zhu D."/>
            <person name="Lee S."/>
            <person name="Bess C."/>
            <person name="Blankenburg K."/>
            <person name="Forbes L."/>
            <person name="Fu Q."/>
            <person name="Gubbala S."/>
            <person name="Hirani K."/>
            <person name="Jayaseelan J.C."/>
            <person name="Lara F."/>
            <person name="Munidasa M."/>
            <person name="Palculict T."/>
            <person name="Patil S."/>
            <person name="Pu L.-L."/>
            <person name="Saada N."/>
            <person name="Tang L."/>
            <person name="Weissenberger G."/>
            <person name="Zhu Y."/>
            <person name="Hemphill L."/>
            <person name="Shang Y."/>
            <person name="Youmans B."/>
            <person name="Ayvaz T."/>
            <person name="Ross M."/>
            <person name="Santibanez J."/>
            <person name="Aqrawi P."/>
            <person name="Gross S."/>
            <person name="Joshi V."/>
            <person name="Fowler G."/>
            <person name="Nazareth L."/>
            <person name="Reid J."/>
            <person name="Worley K."/>
            <person name="Petrosino J."/>
            <person name="Highlander S."/>
            <person name="Gibbs R."/>
        </authorList>
    </citation>
    <scope>NUCLEOTIDE SEQUENCE [LARGE SCALE GENOMIC DNA]</scope>
    <source>
        <strain evidence="7">DSM 15952 / CCUG 50447 / LMG 22039 / TP 1.5</strain>
    </source>
</reference>
<dbReference type="EMBL" id="AEPV01000066">
    <property type="protein sequence ID" value="EFU73497.1"/>
    <property type="molecule type" value="Genomic_DNA"/>
</dbReference>
<sequence length="183" mass="21359">MRKNKAMWKKFKAFFKQLLPKQAIPYIDELKTKQAHYQFREVMVSDIKELLQLEKIVYAGETPWTKSAFLLEFYSKQPHLYLICECENHLVGFAGIRLFGGDGHITNIAVHPDHQNQGIGKWFLEELIRHAKASGCDTVSLEVRVSNLDAQRLYRRLGFEAQKIKPNYYQEIAEDGVDMLKRL</sequence>
<feature type="domain" description="N-acetyltransferase" evidence="5">
    <location>
        <begin position="37"/>
        <end position="183"/>
    </location>
</feature>
<dbReference type="SUPFAM" id="SSF55729">
    <property type="entry name" value="Acyl-CoA N-acyltransferases (Nat)"/>
    <property type="match status" value="1"/>
</dbReference>
<keyword evidence="3 6" id="KW-0808">Transferase</keyword>
<dbReference type="NCBIfam" id="TIGR01575">
    <property type="entry name" value="rimI"/>
    <property type="match status" value="1"/>
</dbReference>
<dbReference type="Pfam" id="PF00583">
    <property type="entry name" value="Acetyltransf_1"/>
    <property type="match status" value="1"/>
</dbReference>
<dbReference type="PROSITE" id="PS51186">
    <property type="entry name" value="GNAT"/>
    <property type="match status" value="1"/>
</dbReference>
<gene>
    <name evidence="6" type="primary">rimI</name>
    <name evidence="6" type="ORF">HMPREF9088_1613</name>
</gene>
<evidence type="ECO:0000256" key="1">
    <source>
        <dbReference type="ARBA" id="ARBA00005395"/>
    </source>
</evidence>
<comment type="similarity">
    <text evidence="1">Belongs to the acetyltransferase family. RimI subfamily.</text>
</comment>
<dbReference type="InterPro" id="IPR016181">
    <property type="entry name" value="Acyl_CoA_acyltransferase"/>
</dbReference>
<dbReference type="HOGENOM" id="CLU_013985_23_3_9"/>
<evidence type="ECO:0000313" key="7">
    <source>
        <dbReference type="Proteomes" id="UP000010296"/>
    </source>
</evidence>
<organism evidence="6 7">
    <name type="scientific">Enterococcus italicus (strain DSM 15952 / CCUG 50447 / LMG 22039 / TP 1.5)</name>
    <dbReference type="NCBI Taxonomy" id="888064"/>
    <lineage>
        <taxon>Bacteria</taxon>
        <taxon>Bacillati</taxon>
        <taxon>Bacillota</taxon>
        <taxon>Bacilli</taxon>
        <taxon>Lactobacillales</taxon>
        <taxon>Enterococcaceae</taxon>
        <taxon>Enterococcus</taxon>
    </lineage>
</organism>
<dbReference type="eggNOG" id="COG0456">
    <property type="taxonomic scope" value="Bacteria"/>
</dbReference>
<dbReference type="InterPro" id="IPR000182">
    <property type="entry name" value="GNAT_dom"/>
</dbReference>
<name>E6LGX3_ENTI1</name>
<dbReference type="InterPro" id="IPR050680">
    <property type="entry name" value="YpeA/RimI_acetyltransf"/>
</dbReference>
<comment type="caution">
    <text evidence="6">The sequence shown here is derived from an EMBL/GenBank/DDBJ whole genome shotgun (WGS) entry which is preliminary data.</text>
</comment>
<proteinExistence type="inferred from homology"/>
<dbReference type="AlphaFoldDB" id="E6LGX3"/>
<dbReference type="Gene3D" id="3.40.630.30">
    <property type="match status" value="1"/>
</dbReference>
<dbReference type="STRING" id="888064.HMPREF9088_1613"/>
<dbReference type="CDD" id="cd04301">
    <property type="entry name" value="NAT_SF"/>
    <property type="match status" value="1"/>
</dbReference>
<evidence type="ECO:0000256" key="3">
    <source>
        <dbReference type="ARBA" id="ARBA00022679"/>
    </source>
</evidence>